<evidence type="ECO:0000259" key="9">
    <source>
        <dbReference type="PROSITE" id="PS51782"/>
    </source>
</evidence>
<sequence>MGAQLMNQESSHGSQESPAGAHDNRSRRASSALAESQTQSSPPLGFGARNVRVQAGDTLTHIAREVGVSVQELADLNRLATQGTPADGTKRSADHLQIGETLRVPPRGTRSVNDDALNSVWAKRAKRKSAFEAHRPVDEYLAHPRMTRLFKALRVVETSNMWPPPDGDGGESIGPLQISSAYHRDAWEGELADPDAVYPRLRTDLEWSQRTCLRYWQRWVPWALAVLDEEALARVHNGGPFPARPNGIAPHKTARYWRKVRGELLFGAGRRKRNASDGEQRLRDWSRATDWGHRTTLHPVPVWARLSSIGDPRWRIDQPCEARTALSVSVPLPPRWLFWRRN</sequence>
<evidence type="ECO:0000313" key="11">
    <source>
        <dbReference type="Proteomes" id="UP000660262"/>
    </source>
</evidence>
<dbReference type="GO" id="GO:0042742">
    <property type="term" value="P:defense response to bacterium"/>
    <property type="evidence" value="ECO:0007669"/>
    <property type="project" value="UniProtKB-KW"/>
</dbReference>
<protein>
    <recommendedName>
        <fullName evidence="2">lysozyme</fullName>
        <ecNumber evidence="2">3.2.1.17</ecNumber>
    </recommendedName>
</protein>
<evidence type="ECO:0000256" key="5">
    <source>
        <dbReference type="ARBA" id="ARBA00022801"/>
    </source>
</evidence>
<evidence type="ECO:0000256" key="6">
    <source>
        <dbReference type="ARBA" id="ARBA00023157"/>
    </source>
</evidence>
<evidence type="ECO:0000256" key="4">
    <source>
        <dbReference type="ARBA" id="ARBA00022638"/>
    </source>
</evidence>
<dbReference type="InterPro" id="IPR036779">
    <property type="entry name" value="LysM_dom_sf"/>
</dbReference>
<dbReference type="GO" id="GO:0031640">
    <property type="term" value="P:killing of cells of another organism"/>
    <property type="evidence" value="ECO:0007669"/>
    <property type="project" value="UniProtKB-KW"/>
</dbReference>
<dbReference type="InterPro" id="IPR018392">
    <property type="entry name" value="LysM"/>
</dbReference>
<comment type="caution">
    <text evidence="10">The sequence shown here is derived from an EMBL/GenBank/DDBJ whole genome shotgun (WGS) entry which is preliminary data.</text>
</comment>
<keyword evidence="5" id="KW-0378">Hydrolase</keyword>
<proteinExistence type="predicted"/>
<keyword evidence="7" id="KW-0326">Glycosidase</keyword>
<name>A0A830HEK7_9CHLO</name>
<feature type="compositionally biased region" description="Polar residues" evidence="8">
    <location>
        <begin position="1"/>
        <end position="17"/>
    </location>
</feature>
<dbReference type="OrthoDB" id="2107166at2759"/>
<comment type="catalytic activity">
    <reaction evidence="1">
        <text>Hydrolysis of (1-&gt;4)-beta-linkages between N-acetylmuramic acid and N-acetyl-D-glucosamine residues in a peptidoglycan and between N-acetyl-D-glucosamine residues in chitodextrins.</text>
        <dbReference type="EC" id="3.2.1.17"/>
    </reaction>
</comment>
<keyword evidence="4" id="KW-0081">Bacteriolytic enzyme</keyword>
<reference evidence="10" key="1">
    <citation type="submission" date="2020-10" db="EMBL/GenBank/DDBJ databases">
        <title>Unveiling of a novel bifunctional photoreceptor, Dualchrome1, isolated from a cosmopolitan green alga.</title>
        <authorList>
            <person name="Suzuki S."/>
            <person name="Kawachi M."/>
        </authorList>
    </citation>
    <scope>NUCLEOTIDE SEQUENCE</scope>
    <source>
        <strain evidence="10">NIES 2893</strain>
    </source>
</reference>
<evidence type="ECO:0000256" key="3">
    <source>
        <dbReference type="ARBA" id="ARBA00022529"/>
    </source>
</evidence>
<evidence type="ECO:0000313" key="10">
    <source>
        <dbReference type="EMBL" id="GHP05484.1"/>
    </source>
</evidence>
<dbReference type="PROSITE" id="PS51782">
    <property type="entry name" value="LYSM"/>
    <property type="match status" value="1"/>
</dbReference>
<dbReference type="GO" id="GO:0003796">
    <property type="term" value="F:lysozyme activity"/>
    <property type="evidence" value="ECO:0007669"/>
    <property type="project" value="UniProtKB-EC"/>
</dbReference>
<feature type="domain" description="LysM" evidence="9">
    <location>
        <begin position="49"/>
        <end position="104"/>
    </location>
</feature>
<dbReference type="SUPFAM" id="SSF54106">
    <property type="entry name" value="LysM domain"/>
    <property type="match status" value="1"/>
</dbReference>
<organism evidence="10 11">
    <name type="scientific">Pycnococcus provasolii</name>
    <dbReference type="NCBI Taxonomy" id="41880"/>
    <lineage>
        <taxon>Eukaryota</taxon>
        <taxon>Viridiplantae</taxon>
        <taxon>Chlorophyta</taxon>
        <taxon>Pseudoscourfieldiophyceae</taxon>
        <taxon>Pseudoscourfieldiales</taxon>
        <taxon>Pycnococcaceae</taxon>
        <taxon>Pycnococcus</taxon>
    </lineage>
</organism>
<dbReference type="PANTHER" id="PTHR11195">
    <property type="entry name" value="DESTABILASE-RELATED"/>
    <property type="match status" value="1"/>
</dbReference>
<evidence type="ECO:0000256" key="1">
    <source>
        <dbReference type="ARBA" id="ARBA00000632"/>
    </source>
</evidence>
<dbReference type="Pfam" id="PF01476">
    <property type="entry name" value="LysM"/>
    <property type="match status" value="1"/>
</dbReference>
<dbReference type="CDD" id="cd00118">
    <property type="entry name" value="LysM"/>
    <property type="match status" value="1"/>
</dbReference>
<evidence type="ECO:0000256" key="8">
    <source>
        <dbReference type="SAM" id="MobiDB-lite"/>
    </source>
</evidence>
<feature type="region of interest" description="Disordered" evidence="8">
    <location>
        <begin position="1"/>
        <end position="48"/>
    </location>
</feature>
<dbReference type="AlphaFoldDB" id="A0A830HEK7"/>
<dbReference type="Proteomes" id="UP000660262">
    <property type="component" value="Unassembled WGS sequence"/>
</dbReference>
<dbReference type="Gene3D" id="3.10.350.10">
    <property type="entry name" value="LysM domain"/>
    <property type="match status" value="1"/>
</dbReference>
<dbReference type="InterPro" id="IPR008597">
    <property type="entry name" value="Invert_lysozyme"/>
</dbReference>
<dbReference type="Gene3D" id="1.10.530.10">
    <property type="match status" value="1"/>
</dbReference>
<dbReference type="PROSITE" id="PS51909">
    <property type="entry name" value="LYSOZYME_I"/>
    <property type="match status" value="1"/>
</dbReference>
<keyword evidence="11" id="KW-1185">Reference proteome</keyword>
<dbReference type="PANTHER" id="PTHR11195:SF13">
    <property type="entry name" value="INVERTEBRATE-TYPE LYSOZYME 2-RELATED"/>
    <property type="match status" value="1"/>
</dbReference>
<gene>
    <name evidence="10" type="ORF">PPROV_000423400</name>
</gene>
<dbReference type="EC" id="3.2.1.17" evidence="2"/>
<evidence type="ECO:0000256" key="7">
    <source>
        <dbReference type="ARBA" id="ARBA00023295"/>
    </source>
</evidence>
<dbReference type="EMBL" id="BNJQ01000010">
    <property type="protein sequence ID" value="GHP05484.1"/>
    <property type="molecule type" value="Genomic_DNA"/>
</dbReference>
<dbReference type="SMART" id="SM00257">
    <property type="entry name" value="LysM"/>
    <property type="match status" value="1"/>
</dbReference>
<keyword evidence="6" id="KW-1015">Disulfide bond</keyword>
<keyword evidence="3" id="KW-0929">Antimicrobial</keyword>
<evidence type="ECO:0000256" key="2">
    <source>
        <dbReference type="ARBA" id="ARBA00012732"/>
    </source>
</evidence>
<accession>A0A830HEK7</accession>